<dbReference type="EMBL" id="JALN02000001">
    <property type="protein sequence ID" value="KDF01840.1"/>
    <property type="molecule type" value="Genomic_DNA"/>
</dbReference>
<dbReference type="InterPro" id="IPR013249">
    <property type="entry name" value="RNA_pol_sigma70_r4_t2"/>
</dbReference>
<evidence type="ECO:0000259" key="7">
    <source>
        <dbReference type="Pfam" id="PF08281"/>
    </source>
</evidence>
<dbReference type="Pfam" id="PF04542">
    <property type="entry name" value="Sigma70_r2"/>
    <property type="match status" value="1"/>
</dbReference>
<keyword evidence="9" id="KW-1185">Reference proteome</keyword>
<feature type="domain" description="RNA polymerase sigma-70 region 2" evidence="6">
    <location>
        <begin position="26"/>
        <end position="87"/>
    </location>
</feature>
<dbReference type="GO" id="GO:0003677">
    <property type="term" value="F:DNA binding"/>
    <property type="evidence" value="ECO:0007669"/>
    <property type="project" value="UniProtKB-KW"/>
</dbReference>
<dbReference type="InterPro" id="IPR039425">
    <property type="entry name" value="RNA_pol_sigma-70-like"/>
</dbReference>
<dbReference type="GO" id="GO:0006352">
    <property type="term" value="P:DNA-templated transcription initiation"/>
    <property type="evidence" value="ECO:0007669"/>
    <property type="project" value="InterPro"/>
</dbReference>
<name>A0A064CMS9_9MYCO</name>
<dbReference type="GO" id="GO:0016987">
    <property type="term" value="F:sigma factor activity"/>
    <property type="evidence" value="ECO:0007669"/>
    <property type="project" value="UniProtKB-KW"/>
</dbReference>
<evidence type="ECO:0000313" key="9">
    <source>
        <dbReference type="Proteomes" id="UP000022835"/>
    </source>
</evidence>
<dbReference type="eggNOG" id="COG1595">
    <property type="taxonomic scope" value="Bacteria"/>
</dbReference>
<comment type="similarity">
    <text evidence="1">Belongs to the sigma-70 factor family. ECF subfamily.</text>
</comment>
<dbReference type="InterPro" id="IPR007627">
    <property type="entry name" value="RNA_pol_sigma70_r2"/>
</dbReference>
<evidence type="ECO:0000256" key="4">
    <source>
        <dbReference type="ARBA" id="ARBA00023125"/>
    </source>
</evidence>
<evidence type="ECO:0000256" key="2">
    <source>
        <dbReference type="ARBA" id="ARBA00023015"/>
    </source>
</evidence>
<comment type="caution">
    <text evidence="8">The sequence shown here is derived from an EMBL/GenBank/DDBJ whole genome shotgun (WGS) entry which is preliminary data.</text>
</comment>
<gene>
    <name evidence="8" type="ORF">Y900_023635</name>
</gene>
<accession>A0A064CMS9</accession>
<dbReference type="NCBIfam" id="TIGR02937">
    <property type="entry name" value="sigma70-ECF"/>
    <property type="match status" value="1"/>
</dbReference>
<dbReference type="InterPro" id="IPR014284">
    <property type="entry name" value="RNA_pol_sigma-70_dom"/>
</dbReference>
<evidence type="ECO:0000256" key="3">
    <source>
        <dbReference type="ARBA" id="ARBA00023082"/>
    </source>
</evidence>
<dbReference type="PANTHER" id="PTHR43133:SF53">
    <property type="entry name" value="ECF RNA POLYMERASE SIGMA-E FACTOR"/>
    <property type="match status" value="1"/>
</dbReference>
<keyword evidence="3" id="KW-0731">Sigma factor</keyword>
<dbReference type="CDD" id="cd06171">
    <property type="entry name" value="Sigma70_r4"/>
    <property type="match status" value="1"/>
</dbReference>
<dbReference type="OrthoDB" id="5244716at2"/>
<keyword evidence="4" id="KW-0238">DNA-binding</keyword>
<keyword evidence="2" id="KW-0805">Transcription regulation</keyword>
<dbReference type="Pfam" id="PF08281">
    <property type="entry name" value="Sigma70_r4_2"/>
    <property type="match status" value="1"/>
</dbReference>
<keyword evidence="5" id="KW-0804">Transcription</keyword>
<dbReference type="Gene3D" id="1.10.10.10">
    <property type="entry name" value="Winged helix-like DNA-binding domain superfamily/Winged helix DNA-binding domain"/>
    <property type="match status" value="1"/>
</dbReference>
<dbReference type="InterPro" id="IPR013324">
    <property type="entry name" value="RNA_pol_sigma_r3/r4-like"/>
</dbReference>
<dbReference type="SUPFAM" id="SSF88946">
    <property type="entry name" value="Sigma2 domain of RNA polymerase sigma factors"/>
    <property type="match status" value="1"/>
</dbReference>
<dbReference type="InterPro" id="IPR036388">
    <property type="entry name" value="WH-like_DNA-bd_sf"/>
</dbReference>
<dbReference type="InterPro" id="IPR013325">
    <property type="entry name" value="RNA_pol_sigma_r2"/>
</dbReference>
<dbReference type="STRING" id="1440774.Y900_023635"/>
<sequence>MAGTEDDESALVAALRAGDEPSFARLVDRYTPALLRVARGYVRTHESAEEVVQETWIALVKGIEKFEGRSSLRTWLFTVMINIAKTRGVRDRRDTEAEVAAAGGTVDPDRFRPAGDREWPGHWKDDRAPVPFPNTPEDTVLEAEFLDLARRELDKLPERQRMVVTLRDLLGFDSGEVCELLGLSVANQRVLLHRGRAGIRQALEDYVREVR</sequence>
<protein>
    <submittedName>
        <fullName evidence="8">RNA polymerase sigma24 factor</fullName>
    </submittedName>
</protein>
<dbReference type="SUPFAM" id="SSF88659">
    <property type="entry name" value="Sigma3 and sigma4 domains of RNA polymerase sigma factors"/>
    <property type="match status" value="1"/>
</dbReference>
<reference evidence="8" key="1">
    <citation type="submission" date="2014-05" db="EMBL/GenBank/DDBJ databases">
        <title>Genome sequence of Mycobacterium aromaticivorans strain JS19b1T (= DSM 45407T).</title>
        <authorList>
            <person name="Kwak Y."/>
            <person name="Park G.-S."/>
            <person name="Li Q.X."/>
            <person name="Lee S.-E."/>
            <person name="Shin J.-H."/>
        </authorList>
    </citation>
    <scope>NUCLEOTIDE SEQUENCE [LARGE SCALE GENOMIC DNA]</scope>
    <source>
        <strain evidence="8">JS19b1</strain>
    </source>
</reference>
<feature type="domain" description="RNA polymerase sigma factor 70 region 4 type 2" evidence="7">
    <location>
        <begin position="149"/>
        <end position="197"/>
    </location>
</feature>
<evidence type="ECO:0000259" key="6">
    <source>
        <dbReference type="Pfam" id="PF04542"/>
    </source>
</evidence>
<dbReference type="Proteomes" id="UP000022835">
    <property type="component" value="Unassembled WGS sequence"/>
</dbReference>
<evidence type="ECO:0000256" key="5">
    <source>
        <dbReference type="ARBA" id="ARBA00023163"/>
    </source>
</evidence>
<evidence type="ECO:0000313" key="8">
    <source>
        <dbReference type="EMBL" id="KDF01840.1"/>
    </source>
</evidence>
<dbReference type="AlphaFoldDB" id="A0A064CMS9"/>
<dbReference type="PANTHER" id="PTHR43133">
    <property type="entry name" value="RNA POLYMERASE ECF-TYPE SIGMA FACTO"/>
    <property type="match status" value="1"/>
</dbReference>
<proteinExistence type="inferred from homology"/>
<dbReference type="Gene3D" id="1.10.1740.10">
    <property type="match status" value="1"/>
</dbReference>
<organism evidence="8 9">
    <name type="scientific">Mycolicibacterium aromaticivorans JS19b1 = JCM 16368</name>
    <dbReference type="NCBI Taxonomy" id="1440774"/>
    <lineage>
        <taxon>Bacteria</taxon>
        <taxon>Bacillati</taxon>
        <taxon>Actinomycetota</taxon>
        <taxon>Actinomycetes</taxon>
        <taxon>Mycobacteriales</taxon>
        <taxon>Mycobacteriaceae</taxon>
        <taxon>Mycolicibacterium</taxon>
    </lineage>
</organism>
<dbReference type="RefSeq" id="WP_036344698.1">
    <property type="nucleotide sequence ID" value="NZ_JALN02000001.1"/>
</dbReference>
<evidence type="ECO:0000256" key="1">
    <source>
        <dbReference type="ARBA" id="ARBA00010641"/>
    </source>
</evidence>